<organism evidence="1 2">
    <name type="scientific">Portunus trituberculatus</name>
    <name type="common">Swimming crab</name>
    <name type="synonym">Neptunus trituberculatus</name>
    <dbReference type="NCBI Taxonomy" id="210409"/>
    <lineage>
        <taxon>Eukaryota</taxon>
        <taxon>Metazoa</taxon>
        <taxon>Ecdysozoa</taxon>
        <taxon>Arthropoda</taxon>
        <taxon>Crustacea</taxon>
        <taxon>Multicrustacea</taxon>
        <taxon>Malacostraca</taxon>
        <taxon>Eumalacostraca</taxon>
        <taxon>Eucarida</taxon>
        <taxon>Decapoda</taxon>
        <taxon>Pleocyemata</taxon>
        <taxon>Brachyura</taxon>
        <taxon>Eubrachyura</taxon>
        <taxon>Portunoidea</taxon>
        <taxon>Portunidae</taxon>
        <taxon>Portuninae</taxon>
        <taxon>Portunus</taxon>
    </lineage>
</organism>
<reference evidence="1 2" key="1">
    <citation type="submission" date="2019-05" db="EMBL/GenBank/DDBJ databases">
        <title>Another draft genome of Portunus trituberculatus and its Hox gene families provides insights of decapod evolution.</title>
        <authorList>
            <person name="Jeong J.-H."/>
            <person name="Song I."/>
            <person name="Kim S."/>
            <person name="Choi T."/>
            <person name="Kim D."/>
            <person name="Ryu S."/>
            <person name="Kim W."/>
        </authorList>
    </citation>
    <scope>NUCLEOTIDE SEQUENCE [LARGE SCALE GENOMIC DNA]</scope>
    <source>
        <tissue evidence="1">Muscle</tissue>
    </source>
</reference>
<dbReference type="AlphaFoldDB" id="A0A5B7JPE5"/>
<proteinExistence type="predicted"/>
<evidence type="ECO:0000313" key="1">
    <source>
        <dbReference type="EMBL" id="MPC96699.1"/>
    </source>
</evidence>
<name>A0A5B7JPE5_PORTR</name>
<accession>A0A5B7JPE5</accession>
<comment type="caution">
    <text evidence="1">The sequence shown here is derived from an EMBL/GenBank/DDBJ whole genome shotgun (WGS) entry which is preliminary data.</text>
</comment>
<dbReference type="Proteomes" id="UP000324222">
    <property type="component" value="Unassembled WGS sequence"/>
</dbReference>
<evidence type="ECO:0000313" key="2">
    <source>
        <dbReference type="Proteomes" id="UP000324222"/>
    </source>
</evidence>
<protein>
    <submittedName>
        <fullName evidence="1">Uncharacterized protein</fullName>
    </submittedName>
</protein>
<gene>
    <name evidence="1" type="ORF">E2C01_091974</name>
</gene>
<dbReference type="EMBL" id="VSRR010106985">
    <property type="protein sequence ID" value="MPC96699.1"/>
    <property type="molecule type" value="Genomic_DNA"/>
</dbReference>
<keyword evidence="2" id="KW-1185">Reference proteome</keyword>
<sequence>MTFNIINTYMENNNNEQRFINTLSTDKRSTTNGITLGCAHPARSPVRVTNNKCLCQGRHTTRRYLD</sequence>